<evidence type="ECO:0000256" key="9">
    <source>
        <dbReference type="ARBA" id="ARBA00022989"/>
    </source>
</evidence>
<evidence type="ECO:0000256" key="14">
    <source>
        <dbReference type="ARBA" id="ARBA00032361"/>
    </source>
</evidence>
<dbReference type="PROSITE" id="PS51257">
    <property type="entry name" value="PROKAR_LIPOPROTEIN"/>
    <property type="match status" value="1"/>
</dbReference>
<dbReference type="InterPro" id="IPR043130">
    <property type="entry name" value="CDP-OH_PTrfase_TM_dom"/>
</dbReference>
<evidence type="ECO:0000256" key="12">
    <source>
        <dbReference type="ARBA" id="ARBA00023209"/>
    </source>
</evidence>
<comment type="subcellular location">
    <subcellularLocation>
        <location evidence="2">Endomembrane system</location>
        <topology evidence="2">Multi-pass membrane protein</topology>
    </subcellularLocation>
</comment>
<dbReference type="GO" id="GO:0008654">
    <property type="term" value="P:phospholipid biosynthetic process"/>
    <property type="evidence" value="ECO:0007669"/>
    <property type="project" value="UniProtKB-KW"/>
</dbReference>
<dbReference type="Proteomes" id="UP000273898">
    <property type="component" value="Unassembled WGS sequence"/>
</dbReference>
<proteinExistence type="inferred from homology"/>
<evidence type="ECO:0000256" key="7">
    <source>
        <dbReference type="ARBA" id="ARBA00022679"/>
    </source>
</evidence>
<evidence type="ECO:0000313" key="17">
    <source>
        <dbReference type="EMBL" id="RLJ80176.1"/>
    </source>
</evidence>
<feature type="transmembrane region" description="Helical" evidence="16">
    <location>
        <begin position="73"/>
        <end position="95"/>
    </location>
</feature>
<name>A0A497YCG4_9SPHI</name>
<organism evidence="17 18">
    <name type="scientific">Pedobacter alluvionis</name>
    <dbReference type="NCBI Taxonomy" id="475253"/>
    <lineage>
        <taxon>Bacteria</taxon>
        <taxon>Pseudomonadati</taxon>
        <taxon>Bacteroidota</taxon>
        <taxon>Sphingobacteriia</taxon>
        <taxon>Sphingobacteriales</taxon>
        <taxon>Sphingobacteriaceae</taxon>
        <taxon>Pedobacter</taxon>
    </lineage>
</organism>
<keyword evidence="6" id="KW-0444">Lipid biosynthesis</keyword>
<dbReference type="GO" id="GO:0012505">
    <property type="term" value="C:endomembrane system"/>
    <property type="evidence" value="ECO:0007669"/>
    <property type="project" value="UniProtKB-SubCell"/>
</dbReference>
<evidence type="ECO:0000256" key="3">
    <source>
        <dbReference type="ARBA" id="ARBA00010441"/>
    </source>
</evidence>
<evidence type="ECO:0000256" key="2">
    <source>
        <dbReference type="ARBA" id="ARBA00004127"/>
    </source>
</evidence>
<comment type="caution">
    <text evidence="17">The sequence shown here is derived from an EMBL/GenBank/DDBJ whole genome shotgun (WGS) entry which is preliminary data.</text>
</comment>
<evidence type="ECO:0000256" key="1">
    <source>
        <dbReference type="ARBA" id="ARBA00000287"/>
    </source>
</evidence>
<comment type="catalytic activity">
    <reaction evidence="1">
        <text>a CDP-1,2-diacyl-sn-glycerol + L-serine = a 1,2-diacyl-sn-glycero-3-phospho-L-serine + CMP + H(+)</text>
        <dbReference type="Rhea" id="RHEA:16913"/>
        <dbReference type="ChEBI" id="CHEBI:15378"/>
        <dbReference type="ChEBI" id="CHEBI:33384"/>
        <dbReference type="ChEBI" id="CHEBI:57262"/>
        <dbReference type="ChEBI" id="CHEBI:58332"/>
        <dbReference type="ChEBI" id="CHEBI:60377"/>
        <dbReference type="EC" id="2.7.8.8"/>
    </reaction>
</comment>
<comment type="similarity">
    <text evidence="3 15">Belongs to the CDP-alcohol phosphatidyltransferase class-I family.</text>
</comment>
<accession>A0A497YCG4</accession>
<sequence length="238" mass="26416">MRLAPNPMLKKNLPNAITCANLLSGCIGIVFAFKGNLETAAYLVILSGIFDFFDGMVARLLNVKSAIGKDLDSLADMVSFGFLPGVIMFHLLKASDYSSEYLPYFGFIITVFSALRLAKFNNDARQTEDFIGLNTPMNTLFICSLPFIAHDYPQIIASSMLLIAITVITSFLLVSEIKIFSLKFSDLSWKKNKIKFIFLILSAVLIAFLKFAAIPFVLVLYIALSFLHFRGATPDKLP</sequence>
<dbReference type="InterPro" id="IPR004533">
    <property type="entry name" value="CDP-diaglyc--ser_O-PTrfase"/>
</dbReference>
<feature type="transmembrane region" description="Helical" evidence="16">
    <location>
        <begin position="101"/>
        <end position="118"/>
    </location>
</feature>
<dbReference type="AlphaFoldDB" id="A0A497YCG4"/>
<dbReference type="NCBIfam" id="TIGR00473">
    <property type="entry name" value="pssA"/>
    <property type="match status" value="1"/>
</dbReference>
<feature type="transmembrane region" description="Helical" evidence="16">
    <location>
        <begin position="39"/>
        <end position="61"/>
    </location>
</feature>
<keyword evidence="12" id="KW-0594">Phospholipid biosynthesis</keyword>
<dbReference type="GO" id="GO:0016020">
    <property type="term" value="C:membrane"/>
    <property type="evidence" value="ECO:0007669"/>
    <property type="project" value="InterPro"/>
</dbReference>
<evidence type="ECO:0000256" key="6">
    <source>
        <dbReference type="ARBA" id="ARBA00022516"/>
    </source>
</evidence>
<keyword evidence="9 16" id="KW-1133">Transmembrane helix</keyword>
<dbReference type="Pfam" id="PF01066">
    <property type="entry name" value="CDP-OH_P_transf"/>
    <property type="match status" value="1"/>
</dbReference>
<dbReference type="EMBL" id="RCCK01000010">
    <property type="protein sequence ID" value="RLJ80176.1"/>
    <property type="molecule type" value="Genomic_DNA"/>
</dbReference>
<evidence type="ECO:0000256" key="13">
    <source>
        <dbReference type="ARBA" id="ARBA00023264"/>
    </source>
</evidence>
<evidence type="ECO:0000256" key="5">
    <source>
        <dbReference type="ARBA" id="ARBA00017171"/>
    </source>
</evidence>
<evidence type="ECO:0000256" key="4">
    <source>
        <dbReference type="ARBA" id="ARBA00013174"/>
    </source>
</evidence>
<dbReference type="GO" id="GO:0003882">
    <property type="term" value="F:CDP-diacylglycerol-serine O-phosphatidyltransferase activity"/>
    <property type="evidence" value="ECO:0007669"/>
    <property type="project" value="UniProtKB-EC"/>
</dbReference>
<keyword evidence="10" id="KW-0443">Lipid metabolism</keyword>
<feature type="transmembrane region" description="Helical" evidence="16">
    <location>
        <begin position="12"/>
        <end position="33"/>
    </location>
</feature>
<dbReference type="Gene3D" id="1.20.120.1760">
    <property type="match status" value="1"/>
</dbReference>
<feature type="transmembrane region" description="Helical" evidence="16">
    <location>
        <begin position="155"/>
        <end position="175"/>
    </location>
</feature>
<dbReference type="PANTHER" id="PTHR14269:SF61">
    <property type="entry name" value="CDP-DIACYLGLYCEROL--SERINE O-PHOSPHATIDYLTRANSFERASE"/>
    <property type="match status" value="1"/>
</dbReference>
<gene>
    <name evidence="17" type="ORF">BCL90_0920</name>
</gene>
<protein>
    <recommendedName>
        <fullName evidence="5">CDP-diacylglycerol--serine O-phosphatidyltransferase</fullName>
        <ecNumber evidence="4">2.7.8.8</ecNumber>
    </recommendedName>
    <alternativeName>
        <fullName evidence="14">Phosphatidylserine synthase</fullName>
    </alternativeName>
</protein>
<dbReference type="InterPro" id="IPR048254">
    <property type="entry name" value="CDP_ALCOHOL_P_TRANSF_CS"/>
</dbReference>
<keyword evidence="11 16" id="KW-0472">Membrane</keyword>
<keyword evidence="7 15" id="KW-0808">Transferase</keyword>
<evidence type="ECO:0000256" key="11">
    <source>
        <dbReference type="ARBA" id="ARBA00023136"/>
    </source>
</evidence>
<evidence type="ECO:0000256" key="16">
    <source>
        <dbReference type="SAM" id="Phobius"/>
    </source>
</evidence>
<evidence type="ECO:0000256" key="8">
    <source>
        <dbReference type="ARBA" id="ARBA00022692"/>
    </source>
</evidence>
<keyword evidence="8 16" id="KW-0812">Transmembrane</keyword>
<dbReference type="InterPro" id="IPR050324">
    <property type="entry name" value="CDP-alcohol_PTase-I"/>
</dbReference>
<evidence type="ECO:0000256" key="15">
    <source>
        <dbReference type="RuleBase" id="RU003750"/>
    </source>
</evidence>
<feature type="transmembrane region" description="Helical" evidence="16">
    <location>
        <begin position="130"/>
        <end position="149"/>
    </location>
</feature>
<dbReference type="EC" id="2.7.8.8" evidence="4"/>
<evidence type="ECO:0000313" key="18">
    <source>
        <dbReference type="Proteomes" id="UP000273898"/>
    </source>
</evidence>
<dbReference type="PANTHER" id="PTHR14269">
    <property type="entry name" value="CDP-DIACYLGLYCEROL--GLYCEROL-3-PHOSPHATE 3-PHOSPHATIDYLTRANSFERASE-RELATED"/>
    <property type="match status" value="1"/>
</dbReference>
<dbReference type="InterPro" id="IPR000462">
    <property type="entry name" value="CDP-OH_P_trans"/>
</dbReference>
<keyword evidence="13" id="KW-1208">Phospholipid metabolism</keyword>
<reference evidence="17 18" key="1">
    <citation type="submission" date="2018-10" db="EMBL/GenBank/DDBJ databases">
        <title>Genomic Encyclopedia of Archaeal and Bacterial Type Strains, Phase II (KMG-II): from individual species to whole genera.</title>
        <authorList>
            <person name="Goeker M."/>
        </authorList>
    </citation>
    <scope>NUCLEOTIDE SEQUENCE [LARGE SCALE GENOMIC DNA]</scope>
    <source>
        <strain evidence="17 18">DSM 19624</strain>
    </source>
</reference>
<evidence type="ECO:0000256" key="10">
    <source>
        <dbReference type="ARBA" id="ARBA00023098"/>
    </source>
</evidence>
<feature type="transmembrane region" description="Helical" evidence="16">
    <location>
        <begin position="196"/>
        <end position="229"/>
    </location>
</feature>
<dbReference type="PROSITE" id="PS00379">
    <property type="entry name" value="CDP_ALCOHOL_P_TRANSF"/>
    <property type="match status" value="1"/>
</dbReference>